<evidence type="ECO:0000313" key="2">
    <source>
        <dbReference type="EMBL" id="RDB18836.1"/>
    </source>
</evidence>
<gene>
    <name evidence="2" type="ORF">Hypma_014506</name>
</gene>
<name>A0A369JJ49_HYPMA</name>
<protein>
    <submittedName>
        <fullName evidence="2">Uncharacterized protein</fullName>
    </submittedName>
</protein>
<feature type="compositionally biased region" description="Polar residues" evidence="1">
    <location>
        <begin position="33"/>
        <end position="42"/>
    </location>
</feature>
<comment type="caution">
    <text evidence="2">The sequence shown here is derived from an EMBL/GenBank/DDBJ whole genome shotgun (WGS) entry which is preliminary data.</text>
</comment>
<evidence type="ECO:0000256" key="1">
    <source>
        <dbReference type="SAM" id="MobiDB-lite"/>
    </source>
</evidence>
<evidence type="ECO:0000313" key="3">
    <source>
        <dbReference type="Proteomes" id="UP000076154"/>
    </source>
</evidence>
<dbReference type="InParanoid" id="A0A369JJ49"/>
<dbReference type="AlphaFoldDB" id="A0A369JJ49"/>
<reference evidence="2" key="1">
    <citation type="submission" date="2018-04" db="EMBL/GenBank/DDBJ databases">
        <title>Whole genome sequencing of Hypsizygus marmoreus.</title>
        <authorList>
            <person name="Choi I.-G."/>
            <person name="Min B."/>
            <person name="Kim J.-G."/>
            <person name="Kim S."/>
            <person name="Oh Y.-L."/>
            <person name="Kong W.-S."/>
            <person name="Park H."/>
            <person name="Jeong J."/>
            <person name="Song E.-S."/>
        </authorList>
    </citation>
    <scope>NUCLEOTIDE SEQUENCE [LARGE SCALE GENOMIC DNA]</scope>
    <source>
        <strain evidence="2">51987-8</strain>
    </source>
</reference>
<organism evidence="2 3">
    <name type="scientific">Hypsizygus marmoreus</name>
    <name type="common">White beech mushroom</name>
    <name type="synonym">Agaricus marmoreus</name>
    <dbReference type="NCBI Taxonomy" id="39966"/>
    <lineage>
        <taxon>Eukaryota</taxon>
        <taxon>Fungi</taxon>
        <taxon>Dikarya</taxon>
        <taxon>Basidiomycota</taxon>
        <taxon>Agaricomycotina</taxon>
        <taxon>Agaricomycetes</taxon>
        <taxon>Agaricomycetidae</taxon>
        <taxon>Agaricales</taxon>
        <taxon>Tricholomatineae</taxon>
        <taxon>Lyophyllaceae</taxon>
        <taxon>Hypsizygus</taxon>
    </lineage>
</organism>
<feature type="region of interest" description="Disordered" evidence="1">
    <location>
        <begin position="19"/>
        <end position="83"/>
    </location>
</feature>
<dbReference type="EMBL" id="LUEZ02000087">
    <property type="protein sequence ID" value="RDB18836.1"/>
    <property type="molecule type" value="Genomic_DNA"/>
</dbReference>
<keyword evidence="3" id="KW-1185">Reference proteome</keyword>
<dbReference type="Proteomes" id="UP000076154">
    <property type="component" value="Unassembled WGS sequence"/>
</dbReference>
<proteinExistence type="predicted"/>
<sequence>MINERRPLLCFSSLIRCPPPFHDSSPPPKRRSTTAASQNSTQPIPPPTNDFNVPLYPSPANYDPHRNPNQAHDRARRSLNSHTTTALSRIRGVSNEFTRVLQYGRDTHTSHTTTAFFGDKTCLKRVYWSATVSRTRTTSSGARHTY</sequence>
<accession>A0A369JJ49</accession>